<dbReference type="HOGENOM" id="CLU_064143_0_0_1"/>
<protein>
    <submittedName>
        <fullName evidence="2">Uncharacterized protein</fullName>
    </submittedName>
</protein>
<gene>
    <name evidence="2" type="ORF">COCVIDRAFT_29429</name>
</gene>
<organism evidence="2 3">
    <name type="scientific">Bipolaris victoriae (strain FI3)</name>
    <name type="common">Victoria blight of oats agent</name>
    <name type="synonym">Cochliobolus victoriae</name>
    <dbReference type="NCBI Taxonomy" id="930091"/>
    <lineage>
        <taxon>Eukaryota</taxon>
        <taxon>Fungi</taxon>
        <taxon>Dikarya</taxon>
        <taxon>Ascomycota</taxon>
        <taxon>Pezizomycotina</taxon>
        <taxon>Dothideomycetes</taxon>
        <taxon>Pleosporomycetidae</taxon>
        <taxon>Pleosporales</taxon>
        <taxon>Pleosporineae</taxon>
        <taxon>Pleosporaceae</taxon>
        <taxon>Bipolaris</taxon>
    </lineage>
</organism>
<keyword evidence="3" id="KW-1185">Reference proteome</keyword>
<dbReference type="GeneID" id="26254320"/>
<dbReference type="OrthoDB" id="3799546at2759"/>
<accession>W7E0G3</accession>
<dbReference type="AlphaFoldDB" id="W7E0G3"/>
<evidence type="ECO:0000256" key="1">
    <source>
        <dbReference type="SAM" id="MobiDB-lite"/>
    </source>
</evidence>
<dbReference type="RefSeq" id="XP_014553392.1">
    <property type="nucleotide sequence ID" value="XM_014697906.1"/>
</dbReference>
<feature type="region of interest" description="Disordered" evidence="1">
    <location>
        <begin position="34"/>
        <end position="57"/>
    </location>
</feature>
<proteinExistence type="predicted"/>
<dbReference type="Proteomes" id="UP000054337">
    <property type="component" value="Unassembled WGS sequence"/>
</dbReference>
<sequence>MAPAKRERSAKTTTNSKLGQWAKELKNIRLVRKANRSDGGNTAANITDDDTSSNSRYRHGRQGFIISYPPAKYHRQTHQAMTPAQKRAKQQILDEQVHFIIITRDNNKPDAYGTASTTNGPLTWGAVATAYNEKYNVSVTAAAMEKRVRQHRTSWLAKHPNYPTTIVYAEKDKFQQTPCPETSATERRYGNTHELLDKQAACGHIAGYLPPDDIRNQSDMRYYIERGTAINTGVVTIQILNTHGEPIDAISIDSQLFQRSSGVLGRLRSSELQLEVELNISAVAAIQCYVACASSDELPASPNQEIGKEVSLIQLYCLAAQLEDEHVKGLVLDRWQMLADGGEEVELDVDELNLLFDCTEYGDLARRFWVEAVCAAGLSEELLARRKCGIALAEHVRDSMLSYA</sequence>
<evidence type="ECO:0000313" key="3">
    <source>
        <dbReference type="Proteomes" id="UP000054337"/>
    </source>
</evidence>
<reference evidence="2 3" key="1">
    <citation type="journal article" date="2013" name="PLoS Genet.">
        <title>Comparative genome structure, secondary metabolite, and effector coding capacity across Cochliobolus pathogens.</title>
        <authorList>
            <person name="Condon B.J."/>
            <person name="Leng Y."/>
            <person name="Wu D."/>
            <person name="Bushley K.E."/>
            <person name="Ohm R.A."/>
            <person name="Otillar R."/>
            <person name="Martin J."/>
            <person name="Schackwitz W."/>
            <person name="Grimwood J."/>
            <person name="MohdZainudin N."/>
            <person name="Xue C."/>
            <person name="Wang R."/>
            <person name="Manning V.A."/>
            <person name="Dhillon B."/>
            <person name="Tu Z.J."/>
            <person name="Steffenson B.J."/>
            <person name="Salamov A."/>
            <person name="Sun H."/>
            <person name="Lowry S."/>
            <person name="LaButti K."/>
            <person name="Han J."/>
            <person name="Copeland A."/>
            <person name="Lindquist E."/>
            <person name="Barry K."/>
            <person name="Schmutz J."/>
            <person name="Baker S.E."/>
            <person name="Ciuffetti L.M."/>
            <person name="Grigoriev I.V."/>
            <person name="Zhong S."/>
            <person name="Turgeon B.G."/>
        </authorList>
    </citation>
    <scope>NUCLEOTIDE SEQUENCE [LARGE SCALE GENOMIC DNA]</scope>
    <source>
        <strain evidence="2 3">FI3</strain>
    </source>
</reference>
<name>W7E0G3_BIPV3</name>
<dbReference type="EMBL" id="KI968779">
    <property type="protein sequence ID" value="EUN23818.1"/>
    <property type="molecule type" value="Genomic_DNA"/>
</dbReference>
<evidence type="ECO:0000313" key="2">
    <source>
        <dbReference type="EMBL" id="EUN23818.1"/>
    </source>
</evidence>